<dbReference type="EMBL" id="JAWJZI010000005">
    <property type="protein sequence ID" value="MDV5170296.1"/>
    <property type="molecule type" value="Genomic_DNA"/>
</dbReference>
<dbReference type="RefSeq" id="WP_317523092.1">
    <property type="nucleotide sequence ID" value="NZ_JAWJZI010000005.1"/>
</dbReference>
<evidence type="ECO:0000313" key="1">
    <source>
        <dbReference type="EMBL" id="MDV5170296.1"/>
    </source>
</evidence>
<proteinExistence type="predicted"/>
<dbReference type="Proteomes" id="UP001186452">
    <property type="component" value="Unassembled WGS sequence"/>
</dbReference>
<reference evidence="1 2" key="1">
    <citation type="submission" date="2023-10" db="EMBL/GenBank/DDBJ databases">
        <title>Marine bacteria isolated from horseshoe crab.</title>
        <authorList>
            <person name="Cheng T.H."/>
        </authorList>
    </citation>
    <scope>NUCLEOTIDE SEQUENCE [LARGE SCALE GENOMIC DNA]</scope>
    <source>
        <strain evidence="1 2">HSC6</strain>
    </source>
</reference>
<name>A0ABU3ZJK3_9GAMM</name>
<protein>
    <submittedName>
        <fullName evidence="1">Uncharacterized protein</fullName>
    </submittedName>
</protein>
<evidence type="ECO:0000313" key="2">
    <source>
        <dbReference type="Proteomes" id="UP001186452"/>
    </source>
</evidence>
<accession>A0ABU3ZJK3</accession>
<gene>
    <name evidence="1" type="ORF">R2X38_14920</name>
</gene>
<keyword evidence="2" id="KW-1185">Reference proteome</keyword>
<comment type="caution">
    <text evidence="1">The sequence shown here is derived from an EMBL/GenBank/DDBJ whole genome shotgun (WGS) entry which is preliminary data.</text>
</comment>
<sequence>MKSLFNNSSDQSSRELHGCPNVWGMMIELDKESRQVAAYVKW</sequence>
<organism evidence="1 2">
    <name type="scientific">Photobacterium rosenbergii</name>
    <dbReference type="NCBI Taxonomy" id="294936"/>
    <lineage>
        <taxon>Bacteria</taxon>
        <taxon>Pseudomonadati</taxon>
        <taxon>Pseudomonadota</taxon>
        <taxon>Gammaproteobacteria</taxon>
        <taxon>Vibrionales</taxon>
        <taxon>Vibrionaceae</taxon>
        <taxon>Photobacterium</taxon>
    </lineage>
</organism>